<dbReference type="Pfam" id="PF00425">
    <property type="entry name" value="Chorismate_bind"/>
    <property type="match status" value="1"/>
</dbReference>
<protein>
    <submittedName>
        <fullName evidence="2">Anthranilate synthase component I/chorismate-binding protein</fullName>
    </submittedName>
</protein>
<evidence type="ECO:0000313" key="3">
    <source>
        <dbReference type="Proteomes" id="UP000023795"/>
    </source>
</evidence>
<keyword evidence="3" id="KW-1185">Reference proteome</keyword>
<reference evidence="2 3" key="1">
    <citation type="journal article" date="2013" name="Genome Announc.">
        <title>Genome Sequence of Moraxella macacae 0408225, a Novel Bacterial Species Isolated from a Cynomolgus Macaque with Epistaxis.</title>
        <authorList>
            <person name="Ladner J.T."/>
            <person name="Whitehouse C.A."/>
            <person name="Koroleva G.I."/>
            <person name="Palacios G.F."/>
        </authorList>
    </citation>
    <scope>NUCLEOTIDE SEQUENCE [LARGE SCALE GENOMIC DNA]</scope>
    <source>
        <strain evidence="2 3">0408225</strain>
    </source>
</reference>
<feature type="domain" description="Chorismate-utilising enzyme C-terminal" evidence="1">
    <location>
        <begin position="218"/>
        <end position="475"/>
    </location>
</feature>
<gene>
    <name evidence="2" type="ORF">MOMA_09081</name>
</gene>
<organism evidence="2 3">
    <name type="scientific">Moraxella macacae 0408225</name>
    <dbReference type="NCBI Taxonomy" id="1230338"/>
    <lineage>
        <taxon>Bacteria</taxon>
        <taxon>Pseudomonadati</taxon>
        <taxon>Pseudomonadota</taxon>
        <taxon>Gammaproteobacteria</taxon>
        <taxon>Moraxellales</taxon>
        <taxon>Moraxellaceae</taxon>
        <taxon>Moraxella</taxon>
    </lineage>
</organism>
<dbReference type="PATRIC" id="fig|1230338.3.peg.1950"/>
<dbReference type="SUPFAM" id="SSF56322">
    <property type="entry name" value="ADC synthase"/>
    <property type="match status" value="1"/>
</dbReference>
<comment type="caution">
    <text evidence="2">The sequence shown here is derived from an EMBL/GenBank/DDBJ whole genome shotgun (WGS) entry which is preliminary data.</text>
</comment>
<accession>L2F724</accession>
<dbReference type="GO" id="GO:0046820">
    <property type="term" value="F:4-amino-4-deoxychorismate synthase activity"/>
    <property type="evidence" value="ECO:0007669"/>
    <property type="project" value="TreeGrafter"/>
</dbReference>
<dbReference type="Proteomes" id="UP000023795">
    <property type="component" value="Unassembled WGS sequence"/>
</dbReference>
<dbReference type="eggNOG" id="COG0147">
    <property type="taxonomic scope" value="Bacteria"/>
</dbReference>
<dbReference type="GO" id="GO:0000162">
    <property type="term" value="P:L-tryptophan biosynthetic process"/>
    <property type="evidence" value="ECO:0007669"/>
    <property type="project" value="TreeGrafter"/>
</dbReference>
<dbReference type="Gene3D" id="3.60.120.10">
    <property type="entry name" value="Anthranilate synthase"/>
    <property type="match status" value="1"/>
</dbReference>
<dbReference type="InterPro" id="IPR005801">
    <property type="entry name" value="ADC_synthase"/>
</dbReference>
<evidence type="ECO:0000313" key="2">
    <source>
        <dbReference type="EMBL" id="ELA08700.1"/>
    </source>
</evidence>
<dbReference type="STRING" id="1230338.MOMA_09081"/>
<sequence length="485" mass="55364">MNNGDVTVLNIANQLPCEFLQPWHQVDIVKILAKMPDFYPVFLNNHGQNLIAFLPKTSFVVYFSEQPNLFNVTINDVTTNQKNKTYVLNFEQINQLLVDFCEQNQSVVKYHTVVKNHNADLNYYQNGLIGFVSYDFSAHALADLAKHSLDYNKPCAFFAHYPYFLQKLNHNWYLISYTTELTDLVAIRQQLTEIFEQNLVVKTHVYKPLTLSASWQYADYQRAFDKVQRYLYAGDCYQINLTQQWQAKLKNQTLADCLTPLQLPMQTDFSGYLKVKGMEVLSCSPELFFTFVKKNHQIELITKPIKGTRPRHADANIDEKLKHELSLSEKDIAENVMIVDLLRNDLGKYAKTGSVAVPKLFDIESFSNVHHMVSTVTATLKPKIHPMTALLQSLPAGSITGTPKKRAVEIIHELESDNRGAYCGTLGYLNFDGSGQWNVLIRTLQAYNDRVELWAGGGVTIASDCRAEYQECFDKVGNLLKFLAK</sequence>
<dbReference type="PANTHER" id="PTHR11236:SF50">
    <property type="entry name" value="AMINODEOXYCHORISMATE SYNTHASE COMPONENT 1"/>
    <property type="match status" value="1"/>
</dbReference>
<dbReference type="EMBL" id="ANIN01000002">
    <property type="protein sequence ID" value="ELA08700.1"/>
    <property type="molecule type" value="Genomic_DNA"/>
</dbReference>
<name>L2F724_9GAMM</name>
<dbReference type="PANTHER" id="PTHR11236">
    <property type="entry name" value="AMINOBENZOATE/ANTHRANILATE SYNTHASE"/>
    <property type="match status" value="1"/>
</dbReference>
<dbReference type="AlphaFoldDB" id="L2F724"/>
<proteinExistence type="predicted"/>
<dbReference type="PRINTS" id="PR00095">
    <property type="entry name" value="ANTSNTHASEI"/>
</dbReference>
<evidence type="ECO:0000259" key="1">
    <source>
        <dbReference type="Pfam" id="PF00425"/>
    </source>
</evidence>
<dbReference type="InterPro" id="IPR015890">
    <property type="entry name" value="Chorismate_C"/>
</dbReference>
<dbReference type="InterPro" id="IPR019999">
    <property type="entry name" value="Anth_synth_I-like"/>
</dbReference>